<sequence>MKRHVDDFHNEDDFQLHCHKEPENVDEFHNEEDFQLNSDKEVKEHKNLYTCPEFGCGKSFKYPSKLKKHESSHSKSTEVICSEDGCMKSFSNKKCLKEHMYSCHRFIKCHVCETQQLKKNFKRHQHMHEQSSSPTEMLRCIFDGCCHKFSNKSNLKKHVKAVHLQERPFVCHFTGCGKKFPFKHVRDNHEKSGIHVCVPHDLMEADEEEFRQHRRGGRKRTYPDVESLFRKRVAAPSETSALDDPQAYLRWLLNED</sequence>
<dbReference type="GO" id="GO:0005730">
    <property type="term" value="C:nucleolus"/>
    <property type="evidence" value="ECO:0000318"/>
    <property type="project" value="GO_Central"/>
</dbReference>
<dbReference type="OrthoDB" id="427030at2759"/>
<evidence type="ECO:0000256" key="6">
    <source>
        <dbReference type="ARBA" id="ARBA00023163"/>
    </source>
</evidence>
<dbReference type="SUPFAM" id="SSF57667">
    <property type="entry name" value="beta-beta-alpha zinc fingers"/>
    <property type="match status" value="2"/>
</dbReference>
<dbReference type="Proteomes" id="UP000036987">
    <property type="component" value="Unassembled WGS sequence"/>
</dbReference>
<keyword evidence="3 8" id="KW-0863">Zinc-finger</keyword>
<dbReference type="InterPro" id="IPR013087">
    <property type="entry name" value="Znf_C2H2_type"/>
</dbReference>
<dbReference type="EMBL" id="LFYR01001587">
    <property type="protein sequence ID" value="KMZ60739.1"/>
    <property type="molecule type" value="Genomic_DNA"/>
</dbReference>
<name>A0A0K9NVF1_ZOSMR</name>
<evidence type="ECO:0000256" key="3">
    <source>
        <dbReference type="ARBA" id="ARBA00022771"/>
    </source>
</evidence>
<dbReference type="PROSITE" id="PS00028">
    <property type="entry name" value="ZINC_FINGER_C2H2_1"/>
    <property type="match status" value="4"/>
</dbReference>
<dbReference type="Gene3D" id="3.30.160.60">
    <property type="entry name" value="Classic Zinc Finger"/>
    <property type="match status" value="2"/>
</dbReference>
<keyword evidence="4" id="KW-0862">Zinc</keyword>
<dbReference type="GO" id="GO:0006357">
    <property type="term" value="P:regulation of transcription by RNA polymerase II"/>
    <property type="evidence" value="ECO:0000318"/>
    <property type="project" value="GO_Central"/>
</dbReference>
<dbReference type="InterPro" id="IPR036236">
    <property type="entry name" value="Znf_C2H2_sf"/>
</dbReference>
<dbReference type="SMART" id="SM00355">
    <property type="entry name" value="ZnF_C2H2"/>
    <property type="match status" value="5"/>
</dbReference>
<organism evidence="10 11">
    <name type="scientific">Zostera marina</name>
    <name type="common">Eelgrass</name>
    <dbReference type="NCBI Taxonomy" id="29655"/>
    <lineage>
        <taxon>Eukaryota</taxon>
        <taxon>Viridiplantae</taxon>
        <taxon>Streptophyta</taxon>
        <taxon>Embryophyta</taxon>
        <taxon>Tracheophyta</taxon>
        <taxon>Spermatophyta</taxon>
        <taxon>Magnoliopsida</taxon>
        <taxon>Liliopsida</taxon>
        <taxon>Zosteraceae</taxon>
        <taxon>Zostera</taxon>
    </lineage>
</organism>
<dbReference type="Pfam" id="PF00096">
    <property type="entry name" value="zf-C2H2"/>
    <property type="match status" value="1"/>
</dbReference>
<dbReference type="GO" id="GO:0008270">
    <property type="term" value="F:zinc ion binding"/>
    <property type="evidence" value="ECO:0007669"/>
    <property type="project" value="UniProtKB-KW"/>
</dbReference>
<dbReference type="PANTHER" id="PTHR46179:SF13">
    <property type="entry name" value="C2H2-TYPE DOMAIN-CONTAINING PROTEIN"/>
    <property type="match status" value="1"/>
</dbReference>
<evidence type="ECO:0000256" key="1">
    <source>
        <dbReference type="ARBA" id="ARBA00004123"/>
    </source>
</evidence>
<dbReference type="AlphaFoldDB" id="A0A0K9NVF1"/>
<evidence type="ECO:0000256" key="4">
    <source>
        <dbReference type="ARBA" id="ARBA00022833"/>
    </source>
</evidence>
<dbReference type="STRING" id="29655.A0A0K9NVF1"/>
<keyword evidence="5" id="KW-0805">Transcription regulation</keyword>
<evidence type="ECO:0000256" key="2">
    <source>
        <dbReference type="ARBA" id="ARBA00022723"/>
    </source>
</evidence>
<evidence type="ECO:0000256" key="7">
    <source>
        <dbReference type="ARBA" id="ARBA00023242"/>
    </source>
</evidence>
<keyword evidence="7" id="KW-0539">Nucleus</keyword>
<keyword evidence="11" id="KW-1185">Reference proteome</keyword>
<reference evidence="11" key="1">
    <citation type="journal article" date="2016" name="Nature">
        <title>The genome of the seagrass Zostera marina reveals angiosperm adaptation to the sea.</title>
        <authorList>
            <person name="Olsen J.L."/>
            <person name="Rouze P."/>
            <person name="Verhelst B."/>
            <person name="Lin Y.-C."/>
            <person name="Bayer T."/>
            <person name="Collen J."/>
            <person name="Dattolo E."/>
            <person name="De Paoli E."/>
            <person name="Dittami S."/>
            <person name="Maumus F."/>
            <person name="Michel G."/>
            <person name="Kersting A."/>
            <person name="Lauritano C."/>
            <person name="Lohaus R."/>
            <person name="Toepel M."/>
            <person name="Tonon T."/>
            <person name="Vanneste K."/>
            <person name="Amirebrahimi M."/>
            <person name="Brakel J."/>
            <person name="Bostroem C."/>
            <person name="Chovatia M."/>
            <person name="Grimwood J."/>
            <person name="Jenkins J.W."/>
            <person name="Jueterbock A."/>
            <person name="Mraz A."/>
            <person name="Stam W.T."/>
            <person name="Tice H."/>
            <person name="Bornberg-Bauer E."/>
            <person name="Green P.J."/>
            <person name="Pearson G.A."/>
            <person name="Procaccini G."/>
            <person name="Duarte C.M."/>
            <person name="Schmutz J."/>
            <person name="Reusch T.B.H."/>
            <person name="Van de Peer Y."/>
        </authorList>
    </citation>
    <scope>NUCLEOTIDE SEQUENCE [LARGE SCALE GENOMIC DNA]</scope>
    <source>
        <strain evidence="11">cv. Finnish</strain>
    </source>
</reference>
<keyword evidence="2" id="KW-0479">Metal-binding</keyword>
<dbReference type="InterPro" id="IPR051061">
    <property type="entry name" value="Zinc_finger_trans_reg"/>
</dbReference>
<feature type="domain" description="C2H2-type" evidence="9">
    <location>
        <begin position="138"/>
        <end position="168"/>
    </location>
</feature>
<keyword evidence="6" id="KW-0804">Transcription</keyword>
<comment type="subcellular location">
    <subcellularLocation>
        <location evidence="1">Nucleus</location>
    </subcellularLocation>
</comment>
<evidence type="ECO:0000313" key="11">
    <source>
        <dbReference type="Proteomes" id="UP000036987"/>
    </source>
</evidence>
<dbReference type="PROSITE" id="PS50157">
    <property type="entry name" value="ZINC_FINGER_C2H2_2"/>
    <property type="match status" value="2"/>
</dbReference>
<accession>A0A0K9NVF1</accession>
<proteinExistence type="predicted"/>
<dbReference type="GO" id="GO:0080084">
    <property type="term" value="F:5S rDNA binding"/>
    <property type="evidence" value="ECO:0000318"/>
    <property type="project" value="GO_Central"/>
</dbReference>
<comment type="caution">
    <text evidence="10">The sequence shown here is derived from an EMBL/GenBank/DDBJ whole genome shotgun (WGS) entry which is preliminary data.</text>
</comment>
<feature type="domain" description="C2H2-type" evidence="9">
    <location>
        <begin position="49"/>
        <end position="78"/>
    </location>
</feature>
<evidence type="ECO:0000256" key="5">
    <source>
        <dbReference type="ARBA" id="ARBA00023015"/>
    </source>
</evidence>
<protein>
    <recommendedName>
        <fullName evidence="9">C2H2-type domain-containing protein</fullName>
    </recommendedName>
</protein>
<evidence type="ECO:0000259" key="9">
    <source>
        <dbReference type="PROSITE" id="PS50157"/>
    </source>
</evidence>
<dbReference type="OMA" id="CEYPACE"/>
<evidence type="ECO:0000313" key="10">
    <source>
        <dbReference type="EMBL" id="KMZ60739.1"/>
    </source>
</evidence>
<dbReference type="GO" id="GO:0003700">
    <property type="term" value="F:DNA-binding transcription factor activity"/>
    <property type="evidence" value="ECO:0000318"/>
    <property type="project" value="GO_Central"/>
</dbReference>
<dbReference type="PANTHER" id="PTHR46179">
    <property type="entry name" value="ZINC FINGER PROTEIN"/>
    <property type="match status" value="1"/>
</dbReference>
<evidence type="ECO:0000256" key="8">
    <source>
        <dbReference type="PROSITE-ProRule" id="PRU00042"/>
    </source>
</evidence>
<dbReference type="GO" id="GO:0005634">
    <property type="term" value="C:nucleus"/>
    <property type="evidence" value="ECO:0000318"/>
    <property type="project" value="GO_Central"/>
</dbReference>
<gene>
    <name evidence="10" type="ORF">ZOSMA_57G00760</name>
</gene>